<keyword evidence="6 9" id="KW-0812">Transmembrane</keyword>
<keyword evidence="8 9" id="KW-0472">Membrane</keyword>
<feature type="transmembrane region" description="Helical" evidence="9">
    <location>
        <begin position="118"/>
        <end position="145"/>
    </location>
</feature>
<evidence type="ECO:0000256" key="6">
    <source>
        <dbReference type="ARBA" id="ARBA00022692"/>
    </source>
</evidence>
<dbReference type="Pfam" id="PF01061">
    <property type="entry name" value="ABC2_membrane"/>
    <property type="match status" value="1"/>
</dbReference>
<evidence type="ECO:0000313" key="11">
    <source>
        <dbReference type="EMBL" id="MBB4661521.1"/>
    </source>
</evidence>
<dbReference type="AlphaFoldDB" id="A0A840IB90"/>
<evidence type="ECO:0000256" key="7">
    <source>
        <dbReference type="ARBA" id="ARBA00022989"/>
    </source>
</evidence>
<evidence type="ECO:0000256" key="1">
    <source>
        <dbReference type="ARBA" id="ARBA00004429"/>
    </source>
</evidence>
<gene>
    <name evidence="11" type="ORF">BDZ31_001094</name>
</gene>
<dbReference type="PROSITE" id="PS51012">
    <property type="entry name" value="ABC_TM2"/>
    <property type="match status" value="1"/>
</dbReference>
<feature type="transmembrane region" description="Helical" evidence="9">
    <location>
        <begin position="80"/>
        <end position="106"/>
    </location>
</feature>
<keyword evidence="4 9" id="KW-1003">Cell membrane</keyword>
<dbReference type="EMBL" id="JACHNU010000001">
    <property type="protein sequence ID" value="MBB4661521.1"/>
    <property type="molecule type" value="Genomic_DNA"/>
</dbReference>
<comment type="subcellular location">
    <subcellularLocation>
        <location evidence="1">Cell inner membrane</location>
        <topology evidence="1">Multi-pass membrane protein</topology>
    </subcellularLocation>
    <subcellularLocation>
        <location evidence="9">Cell membrane</location>
        <topology evidence="9">Multi-pass membrane protein</topology>
    </subcellularLocation>
</comment>
<keyword evidence="3 9" id="KW-0813">Transport</keyword>
<dbReference type="PANTHER" id="PTHR30413:SF8">
    <property type="entry name" value="TRANSPORT PERMEASE PROTEIN"/>
    <property type="match status" value="1"/>
</dbReference>
<dbReference type="PRINTS" id="PR00164">
    <property type="entry name" value="ABC2TRNSPORT"/>
</dbReference>
<evidence type="ECO:0000256" key="4">
    <source>
        <dbReference type="ARBA" id="ARBA00022475"/>
    </source>
</evidence>
<reference evidence="11 12" key="1">
    <citation type="submission" date="2020-08" db="EMBL/GenBank/DDBJ databases">
        <title>Genomic Encyclopedia of Archaeal and Bacterial Type Strains, Phase II (KMG-II): from individual species to whole genera.</title>
        <authorList>
            <person name="Goeker M."/>
        </authorList>
    </citation>
    <scope>NUCLEOTIDE SEQUENCE [LARGE SCALE GENOMIC DNA]</scope>
    <source>
        <strain evidence="11 12">DSM 23288</strain>
    </source>
</reference>
<proteinExistence type="inferred from homology"/>
<dbReference type="InterPro" id="IPR000412">
    <property type="entry name" value="ABC_2_transport"/>
</dbReference>
<dbReference type="GO" id="GO:0140359">
    <property type="term" value="F:ABC-type transporter activity"/>
    <property type="evidence" value="ECO:0007669"/>
    <property type="project" value="InterPro"/>
</dbReference>
<feature type="transmembrane region" description="Helical" evidence="9">
    <location>
        <begin position="251"/>
        <end position="269"/>
    </location>
</feature>
<evidence type="ECO:0000256" key="9">
    <source>
        <dbReference type="RuleBase" id="RU361157"/>
    </source>
</evidence>
<organism evidence="11 12">
    <name type="scientific">Conexibacter arvalis</name>
    <dbReference type="NCBI Taxonomy" id="912552"/>
    <lineage>
        <taxon>Bacteria</taxon>
        <taxon>Bacillati</taxon>
        <taxon>Actinomycetota</taxon>
        <taxon>Thermoleophilia</taxon>
        <taxon>Solirubrobacterales</taxon>
        <taxon>Conexibacteraceae</taxon>
        <taxon>Conexibacter</taxon>
    </lineage>
</organism>
<name>A0A840IB90_9ACTN</name>
<dbReference type="GO" id="GO:0043190">
    <property type="term" value="C:ATP-binding cassette (ABC) transporter complex"/>
    <property type="evidence" value="ECO:0007669"/>
    <property type="project" value="InterPro"/>
</dbReference>
<protein>
    <recommendedName>
        <fullName evidence="9">Transport permease protein</fullName>
    </recommendedName>
</protein>
<dbReference type="RefSeq" id="WP_183339747.1">
    <property type="nucleotide sequence ID" value="NZ_JACHNU010000001.1"/>
</dbReference>
<dbReference type="Proteomes" id="UP000585272">
    <property type="component" value="Unassembled WGS sequence"/>
</dbReference>
<evidence type="ECO:0000313" key="12">
    <source>
        <dbReference type="Proteomes" id="UP000585272"/>
    </source>
</evidence>
<feature type="transmembrane region" description="Helical" evidence="9">
    <location>
        <begin position="44"/>
        <end position="65"/>
    </location>
</feature>
<feature type="transmembrane region" description="Helical" evidence="9">
    <location>
        <begin position="157"/>
        <end position="180"/>
    </location>
</feature>
<evidence type="ECO:0000256" key="2">
    <source>
        <dbReference type="ARBA" id="ARBA00007783"/>
    </source>
</evidence>
<accession>A0A840IB90</accession>
<evidence type="ECO:0000256" key="8">
    <source>
        <dbReference type="ARBA" id="ARBA00023136"/>
    </source>
</evidence>
<keyword evidence="12" id="KW-1185">Reference proteome</keyword>
<evidence type="ECO:0000256" key="5">
    <source>
        <dbReference type="ARBA" id="ARBA00022519"/>
    </source>
</evidence>
<feature type="transmembrane region" description="Helical" evidence="9">
    <location>
        <begin position="187"/>
        <end position="207"/>
    </location>
</feature>
<evidence type="ECO:0000256" key="3">
    <source>
        <dbReference type="ARBA" id="ARBA00022448"/>
    </source>
</evidence>
<dbReference type="PANTHER" id="PTHR30413">
    <property type="entry name" value="INNER MEMBRANE TRANSPORT PERMEASE"/>
    <property type="match status" value="1"/>
</dbReference>
<dbReference type="GO" id="GO:0015920">
    <property type="term" value="P:lipopolysaccharide transport"/>
    <property type="evidence" value="ECO:0007669"/>
    <property type="project" value="TreeGrafter"/>
</dbReference>
<evidence type="ECO:0000259" key="10">
    <source>
        <dbReference type="PROSITE" id="PS51012"/>
    </source>
</evidence>
<keyword evidence="7 9" id="KW-1133">Transmembrane helix</keyword>
<sequence length="280" mass="31481">MSATTESTRHRHAPSAFGDDFRRFWNLTVTLATTDFKLRYFGSVLGYFWSLARPLMFFGVLYVVFTQVLRFGGDIEHYPVYLLTSIILWTFFVDTTNACVQCLIMREGLLRKMRFPRLVIPLSVALTALFNLGTNLIAVLVFALASGVELRWTWIEMVPIIAALAVFAIGIGMLLSVLFVRFRDIQPIWEVLSQILFYGSPILYVSAQYEDFEHAAVMANPIAALLTQMRRAFIDPYAPGLISATGGGLRVLVPLIIIAAVFALGLWVFSREAPRIAENL</sequence>
<dbReference type="InterPro" id="IPR013525">
    <property type="entry name" value="ABC2_TM"/>
</dbReference>
<keyword evidence="5" id="KW-0997">Cell inner membrane</keyword>
<feature type="domain" description="ABC transmembrane type-2" evidence="10">
    <location>
        <begin position="45"/>
        <end position="272"/>
    </location>
</feature>
<comment type="similarity">
    <text evidence="2 9">Belongs to the ABC-2 integral membrane protein family.</text>
</comment>
<dbReference type="InterPro" id="IPR047817">
    <property type="entry name" value="ABC2_TM_bact-type"/>
</dbReference>
<comment type="caution">
    <text evidence="11">The sequence shown here is derived from an EMBL/GenBank/DDBJ whole genome shotgun (WGS) entry which is preliminary data.</text>
</comment>